<dbReference type="InterPro" id="IPR003689">
    <property type="entry name" value="ZIP"/>
</dbReference>
<feature type="chain" id="PRO_5036411180" evidence="9">
    <location>
        <begin position="20"/>
        <end position="401"/>
    </location>
</feature>
<dbReference type="Pfam" id="PF02535">
    <property type="entry name" value="Zip"/>
    <property type="match status" value="1"/>
</dbReference>
<dbReference type="EMBL" id="CAJNOK010007003">
    <property type="protein sequence ID" value="CAF1021425.1"/>
    <property type="molecule type" value="Genomic_DNA"/>
</dbReference>
<dbReference type="PANTHER" id="PTHR11040:SF44">
    <property type="entry name" value="PROTEIN ZNTC-RELATED"/>
    <property type="match status" value="1"/>
</dbReference>
<comment type="subcellular location">
    <subcellularLocation>
        <location evidence="1 8">Membrane</location>
        <topology evidence="1 8">Multi-pass membrane protein</topology>
    </subcellularLocation>
</comment>
<dbReference type="AlphaFoldDB" id="A0A814YR11"/>
<dbReference type="NCBIfam" id="TIGR00820">
    <property type="entry name" value="zip"/>
    <property type="match status" value="1"/>
</dbReference>
<comment type="similarity">
    <text evidence="2 8">Belongs to the ZIP transporter (TC 2.A.5) family.</text>
</comment>
<evidence type="ECO:0000256" key="7">
    <source>
        <dbReference type="ARBA" id="ARBA00023136"/>
    </source>
</evidence>
<organism evidence="11 14">
    <name type="scientific">Didymodactylos carnosus</name>
    <dbReference type="NCBI Taxonomy" id="1234261"/>
    <lineage>
        <taxon>Eukaryota</taxon>
        <taxon>Metazoa</taxon>
        <taxon>Spiralia</taxon>
        <taxon>Gnathifera</taxon>
        <taxon>Rotifera</taxon>
        <taxon>Eurotatoria</taxon>
        <taxon>Bdelloidea</taxon>
        <taxon>Philodinida</taxon>
        <taxon>Philodinidae</taxon>
        <taxon>Didymodactylos</taxon>
    </lineage>
</organism>
<proteinExistence type="inferred from homology"/>
<feature type="transmembrane region" description="Helical" evidence="8">
    <location>
        <begin position="339"/>
        <end position="361"/>
    </location>
</feature>
<accession>A0A814YR11</accession>
<dbReference type="EMBL" id="CAJOBC010009804">
    <property type="protein sequence ID" value="CAF3996976.1"/>
    <property type="molecule type" value="Genomic_DNA"/>
</dbReference>
<keyword evidence="9" id="KW-0732">Signal</keyword>
<evidence type="ECO:0000313" key="14">
    <source>
        <dbReference type="Proteomes" id="UP000663829"/>
    </source>
</evidence>
<dbReference type="Proteomes" id="UP000677228">
    <property type="component" value="Unassembled WGS sequence"/>
</dbReference>
<dbReference type="GO" id="GO:0005886">
    <property type="term" value="C:plasma membrane"/>
    <property type="evidence" value="ECO:0007669"/>
    <property type="project" value="TreeGrafter"/>
</dbReference>
<keyword evidence="6 8" id="KW-0406">Ion transport</keyword>
<gene>
    <name evidence="11" type="ORF">GPM918_LOCUS25341</name>
    <name evidence="10" type="ORF">OVA965_LOCUS15523</name>
    <name evidence="13" type="ORF">SRO942_LOCUS25347</name>
    <name evidence="12" type="ORF">TMI583_LOCUS15533</name>
</gene>
<evidence type="ECO:0000256" key="2">
    <source>
        <dbReference type="ARBA" id="ARBA00006939"/>
    </source>
</evidence>
<dbReference type="InterPro" id="IPR004698">
    <property type="entry name" value="Zn/Fe_permease_fun/pln"/>
</dbReference>
<protein>
    <submittedName>
        <fullName evidence="11">Uncharacterized protein</fullName>
    </submittedName>
</protein>
<evidence type="ECO:0000313" key="11">
    <source>
        <dbReference type="EMBL" id="CAF1234423.1"/>
    </source>
</evidence>
<name>A0A814YR11_9BILA</name>
<evidence type="ECO:0000256" key="4">
    <source>
        <dbReference type="ARBA" id="ARBA00022692"/>
    </source>
</evidence>
<dbReference type="EMBL" id="CAJOBA010007015">
    <property type="protein sequence ID" value="CAF3790110.1"/>
    <property type="molecule type" value="Genomic_DNA"/>
</dbReference>
<dbReference type="EMBL" id="CAJNOQ010009799">
    <property type="protein sequence ID" value="CAF1234423.1"/>
    <property type="molecule type" value="Genomic_DNA"/>
</dbReference>
<dbReference type="Proteomes" id="UP000682733">
    <property type="component" value="Unassembled WGS sequence"/>
</dbReference>
<evidence type="ECO:0000313" key="13">
    <source>
        <dbReference type="EMBL" id="CAF3996976.1"/>
    </source>
</evidence>
<feature type="signal peptide" evidence="9">
    <location>
        <begin position="1"/>
        <end position="19"/>
    </location>
</feature>
<keyword evidence="3 8" id="KW-0813">Transport</keyword>
<sequence length="401" mass="43910">MMNNSIFLIFLVFHVFVQTEQGPLKQKALLQRNARTANDTTEAPSNPCSLSDEQINQSYNLTLHIISIFVILVVSCLGASFSVVTTRISCLHVSPIIINVGKFFGTGVILATGFIHMLPDANEALTDPCLPDSWNIYGAYAGLFAMLAALVMQLTEFIAHSRYRRLEKKKQKECKKNNIAPISHTHNHDDVKEYVNSEKKDCPEEQYQQQSGTSTEITVAADETEIESAHSHGVVLQEMQQHKISTYLLEIGIAMHSVLIGIALGTTSGSSFVALFIALVFHQFFEGVALGAQIAKLEQKSIIPAVIMVVFFALTTAVGIAIGVGIHQGTYNPKSVASLLVNGIFDSISAGILIYVALVNLITAEFSNSQTFYALRIRLKVLYYASLYLGASCMAIVGRWA</sequence>
<keyword evidence="14" id="KW-1185">Reference proteome</keyword>
<evidence type="ECO:0000256" key="5">
    <source>
        <dbReference type="ARBA" id="ARBA00022989"/>
    </source>
</evidence>
<evidence type="ECO:0000256" key="1">
    <source>
        <dbReference type="ARBA" id="ARBA00004141"/>
    </source>
</evidence>
<keyword evidence="5 8" id="KW-1133">Transmembrane helix</keyword>
<feature type="transmembrane region" description="Helical" evidence="8">
    <location>
        <begin position="247"/>
        <end position="266"/>
    </location>
</feature>
<feature type="transmembrane region" description="Helical" evidence="8">
    <location>
        <begin position="302"/>
        <end position="327"/>
    </location>
</feature>
<evidence type="ECO:0000256" key="3">
    <source>
        <dbReference type="ARBA" id="ARBA00022448"/>
    </source>
</evidence>
<dbReference type="GO" id="GO:0005385">
    <property type="term" value="F:zinc ion transmembrane transporter activity"/>
    <property type="evidence" value="ECO:0007669"/>
    <property type="project" value="InterPro"/>
</dbReference>
<dbReference type="Proteomes" id="UP000681722">
    <property type="component" value="Unassembled WGS sequence"/>
</dbReference>
<reference evidence="11" key="1">
    <citation type="submission" date="2021-02" db="EMBL/GenBank/DDBJ databases">
        <authorList>
            <person name="Nowell W R."/>
        </authorList>
    </citation>
    <scope>NUCLEOTIDE SEQUENCE</scope>
</reference>
<dbReference type="OrthoDB" id="448280at2759"/>
<feature type="transmembrane region" description="Helical" evidence="8">
    <location>
        <begin position="381"/>
        <end position="400"/>
    </location>
</feature>
<evidence type="ECO:0000256" key="9">
    <source>
        <dbReference type="SAM" id="SignalP"/>
    </source>
</evidence>
<feature type="transmembrane region" description="Helical" evidence="8">
    <location>
        <begin position="96"/>
        <end position="117"/>
    </location>
</feature>
<feature type="transmembrane region" description="Helical" evidence="8">
    <location>
        <begin position="137"/>
        <end position="159"/>
    </location>
</feature>
<comment type="caution">
    <text evidence="11">The sequence shown here is derived from an EMBL/GenBank/DDBJ whole genome shotgun (WGS) entry which is preliminary data.</text>
</comment>
<dbReference type="Proteomes" id="UP000663829">
    <property type="component" value="Unassembled WGS sequence"/>
</dbReference>
<evidence type="ECO:0000313" key="12">
    <source>
        <dbReference type="EMBL" id="CAF3790110.1"/>
    </source>
</evidence>
<evidence type="ECO:0000313" key="10">
    <source>
        <dbReference type="EMBL" id="CAF1021425.1"/>
    </source>
</evidence>
<evidence type="ECO:0000256" key="8">
    <source>
        <dbReference type="RuleBase" id="RU362088"/>
    </source>
</evidence>
<feature type="transmembrane region" description="Helical" evidence="8">
    <location>
        <begin position="61"/>
        <end position="84"/>
    </location>
</feature>
<feature type="transmembrane region" description="Helical" evidence="8">
    <location>
        <begin position="272"/>
        <end position="290"/>
    </location>
</feature>
<keyword evidence="4 8" id="KW-0812">Transmembrane</keyword>
<evidence type="ECO:0000256" key="6">
    <source>
        <dbReference type="ARBA" id="ARBA00023065"/>
    </source>
</evidence>
<dbReference type="PANTHER" id="PTHR11040">
    <property type="entry name" value="ZINC/IRON TRANSPORTER"/>
    <property type="match status" value="1"/>
</dbReference>
<keyword evidence="7 8" id="KW-0472">Membrane</keyword>